<dbReference type="GO" id="GO:0005524">
    <property type="term" value="F:ATP binding"/>
    <property type="evidence" value="ECO:0007669"/>
    <property type="project" value="UniProtKB-UniRule"/>
</dbReference>
<evidence type="ECO:0000256" key="5">
    <source>
        <dbReference type="ARBA" id="ARBA00022840"/>
    </source>
</evidence>
<dbReference type="SMART" id="SM00220">
    <property type="entry name" value="S_TKc"/>
    <property type="match status" value="1"/>
</dbReference>
<feature type="region of interest" description="Disordered" evidence="7">
    <location>
        <begin position="1"/>
        <end position="30"/>
    </location>
</feature>
<accession>J4GI92</accession>
<evidence type="ECO:0000259" key="8">
    <source>
        <dbReference type="PROSITE" id="PS50011"/>
    </source>
</evidence>
<dbReference type="InterPro" id="IPR000719">
    <property type="entry name" value="Prot_kinase_dom"/>
</dbReference>
<evidence type="ECO:0000256" key="1">
    <source>
        <dbReference type="ARBA" id="ARBA00022527"/>
    </source>
</evidence>
<dbReference type="HOGENOM" id="CLU_015979_0_0_1"/>
<dbReference type="InterPro" id="IPR011009">
    <property type="entry name" value="Kinase-like_dom_sf"/>
</dbReference>
<evidence type="ECO:0000256" key="7">
    <source>
        <dbReference type="SAM" id="MobiDB-lite"/>
    </source>
</evidence>
<keyword evidence="10" id="KW-1185">Reference proteome</keyword>
<feature type="compositionally biased region" description="Polar residues" evidence="7">
    <location>
        <begin position="17"/>
        <end position="30"/>
    </location>
</feature>
<evidence type="ECO:0000256" key="3">
    <source>
        <dbReference type="ARBA" id="ARBA00022741"/>
    </source>
</evidence>
<organism evidence="9 10">
    <name type="scientific">Fibroporia radiculosa</name>
    <dbReference type="NCBI Taxonomy" id="599839"/>
    <lineage>
        <taxon>Eukaryota</taxon>
        <taxon>Fungi</taxon>
        <taxon>Dikarya</taxon>
        <taxon>Basidiomycota</taxon>
        <taxon>Agaricomycotina</taxon>
        <taxon>Agaricomycetes</taxon>
        <taxon>Polyporales</taxon>
        <taxon>Fibroporiaceae</taxon>
        <taxon>Fibroporia</taxon>
    </lineage>
</organism>
<dbReference type="STRING" id="599839.J4GI92"/>
<feature type="region of interest" description="Disordered" evidence="7">
    <location>
        <begin position="782"/>
        <end position="898"/>
    </location>
</feature>
<evidence type="ECO:0000256" key="4">
    <source>
        <dbReference type="ARBA" id="ARBA00022777"/>
    </source>
</evidence>
<feature type="binding site" evidence="6">
    <location>
        <position position="86"/>
    </location>
    <ligand>
        <name>ATP</name>
        <dbReference type="ChEBI" id="CHEBI:30616"/>
    </ligand>
</feature>
<proteinExistence type="predicted"/>
<dbReference type="AlphaFoldDB" id="J4GI92"/>
<dbReference type="Gene3D" id="3.30.200.20">
    <property type="entry name" value="Phosphorylase Kinase, domain 1"/>
    <property type="match status" value="1"/>
</dbReference>
<feature type="domain" description="Protein kinase" evidence="8">
    <location>
        <begin position="56"/>
        <end position="403"/>
    </location>
</feature>
<dbReference type="CDD" id="cd14008">
    <property type="entry name" value="STKc_LKB1_CaMKK"/>
    <property type="match status" value="1"/>
</dbReference>
<feature type="compositionally biased region" description="Polar residues" evidence="7">
    <location>
        <begin position="588"/>
        <end position="611"/>
    </location>
</feature>
<evidence type="ECO:0000313" key="10">
    <source>
        <dbReference type="Proteomes" id="UP000006352"/>
    </source>
</evidence>
<dbReference type="EMBL" id="HE796895">
    <property type="protein sequence ID" value="CCL98645.1"/>
    <property type="molecule type" value="Genomic_DNA"/>
</dbReference>
<keyword evidence="2" id="KW-0808">Transferase</keyword>
<dbReference type="PROSITE" id="PS50011">
    <property type="entry name" value="PROTEIN_KINASE_DOM"/>
    <property type="match status" value="1"/>
</dbReference>
<dbReference type="SUPFAM" id="SSF56112">
    <property type="entry name" value="Protein kinase-like (PK-like)"/>
    <property type="match status" value="1"/>
</dbReference>
<dbReference type="Proteomes" id="UP000006352">
    <property type="component" value="Unassembled WGS sequence"/>
</dbReference>
<protein>
    <recommendedName>
        <fullName evidence="8">Protein kinase domain-containing protein</fullName>
    </recommendedName>
</protein>
<feature type="compositionally biased region" description="Polar residues" evidence="7">
    <location>
        <begin position="800"/>
        <end position="813"/>
    </location>
</feature>
<keyword evidence="4" id="KW-0418">Kinase</keyword>
<dbReference type="InParanoid" id="J4GI92"/>
<feature type="region of interest" description="Disordered" evidence="7">
    <location>
        <begin position="552"/>
        <end position="620"/>
    </location>
</feature>
<name>J4GI92_9APHY</name>
<dbReference type="GeneID" id="24093556"/>
<feature type="region of interest" description="Disordered" evidence="7">
    <location>
        <begin position="465"/>
        <end position="535"/>
    </location>
</feature>
<evidence type="ECO:0000313" key="9">
    <source>
        <dbReference type="EMBL" id="CCL98645.1"/>
    </source>
</evidence>
<keyword evidence="5 6" id="KW-0067">ATP-binding</keyword>
<sequence>MADDGPSGSGPPHVWQTGAQTLAPSPHSNPTDEVVMTHEIRSSFNHQFNRKMINQYEFDHRVGRGQHGEVYLARDTSKGSVLVAVKGVRRKNKQDRLNKLRKRNIPSTPHLPLTDQLGSTEHKIRKEIAIMKKCRHPHVVRLLEVIDEPLGEKIWMVMEYLGGGEIKWRTMGDEPVLRVDQTRRICRDVILGLEYLHHQGIIHRDIKPANLLWTADRRTVKITDFGVSHFSYAQRLAAAGAGTLSANDTDPILMDDSDLSRTAGTPMFLAPEIVSDTSGDMLSSAASSSSTTIQSPISRRKPPITKAIDVWAFGVTLYGLLFGHLPFQANTEYEVYQVIRRQDWDVDPTMGSDKLPTGGRHQKPLPKGQETEGYLVVKLLERLLEKDAKRRITLDEVKRHPWILRDMANSQQWLRETQLDRHESLEPTADETSSAMSAVRFRWSARLTHRISHILRNVRPQRSFFSNASRDNDDKHVGVQSAPHISLSRHRTTTGVPQRPHSRDRDRGREPRDKGKQRLQQRIDVSRNKSTTDVSARSLKGFEPWAAWASASASTSAQGSVPKQRRGSLSSRTAGMTLEVPSGPSRVGSPQPSPVSYSQASTPSGEGSGAQSPDDRPRSRLSLSTWMRWRRPVPVLAQDPTSSVSVRRSRSGRLSRRSEDAFNVALPSRQSTAEGSLTFAMRAASWGDVPGHAYPPEDLASIYSGERFEDMLDDDTLLLGAGGVAQSPIPSIRSSGMLSTVSSMSSLSPVTSGPAISAAHAILQRSEVGELASTPDPAVQNAAALARHGHSRSRSRTTSPLAQISYNSESSNIHDVVRGEPKDYDSSSSVDHDSRSSILSYNEVEYQPSTSQRYREEDNESDDEDQVRLEVRPRRPSASRSPTRKSETPHRERPMICI</sequence>
<gene>
    <name evidence="9" type="ORF">FIBRA_00647</name>
</gene>
<dbReference type="PANTHER" id="PTHR43895:SF152">
    <property type="entry name" value="SERINE_THREONINE-PROTEIN KINASE TOS3"/>
    <property type="match status" value="1"/>
</dbReference>
<dbReference type="PANTHER" id="PTHR43895">
    <property type="entry name" value="CALCIUM/CALMODULIN-DEPENDENT PROTEIN KINASE KINASE-RELATED"/>
    <property type="match status" value="1"/>
</dbReference>
<dbReference type="GO" id="GO:0004674">
    <property type="term" value="F:protein serine/threonine kinase activity"/>
    <property type="evidence" value="ECO:0007669"/>
    <property type="project" value="UniProtKB-KW"/>
</dbReference>
<dbReference type="Gene3D" id="1.10.510.10">
    <property type="entry name" value="Transferase(Phosphotransferase) domain 1"/>
    <property type="match status" value="1"/>
</dbReference>
<dbReference type="Pfam" id="PF00069">
    <property type="entry name" value="Pkinase"/>
    <property type="match status" value="1"/>
</dbReference>
<evidence type="ECO:0000256" key="6">
    <source>
        <dbReference type="PROSITE-ProRule" id="PRU10141"/>
    </source>
</evidence>
<feature type="compositionally biased region" description="Basic and acidic residues" evidence="7">
    <location>
        <begin position="501"/>
        <end position="516"/>
    </location>
</feature>
<dbReference type="GO" id="GO:0007165">
    <property type="term" value="P:signal transduction"/>
    <property type="evidence" value="ECO:0007669"/>
    <property type="project" value="TreeGrafter"/>
</dbReference>
<dbReference type="RefSeq" id="XP_012177928.1">
    <property type="nucleotide sequence ID" value="XM_012322538.1"/>
</dbReference>
<dbReference type="OrthoDB" id="68483at2759"/>
<feature type="compositionally biased region" description="Basic and acidic residues" evidence="7">
    <location>
        <begin position="815"/>
        <end position="835"/>
    </location>
</feature>
<dbReference type="PROSITE" id="PS00107">
    <property type="entry name" value="PROTEIN_KINASE_ATP"/>
    <property type="match status" value="1"/>
</dbReference>
<keyword evidence="3 6" id="KW-0547">Nucleotide-binding</keyword>
<reference evidence="9 10" key="1">
    <citation type="journal article" date="2012" name="Appl. Environ. Microbiol.">
        <title>Short-read sequencing for genomic analysis of the brown rot fungus Fibroporia radiculosa.</title>
        <authorList>
            <person name="Tang J.D."/>
            <person name="Perkins A.D."/>
            <person name="Sonstegard T.S."/>
            <person name="Schroeder S.G."/>
            <person name="Burgess S.C."/>
            <person name="Diehl S.V."/>
        </authorList>
    </citation>
    <scope>NUCLEOTIDE SEQUENCE [LARGE SCALE GENOMIC DNA]</scope>
    <source>
        <strain evidence="9 10">TFFH 294</strain>
    </source>
</reference>
<dbReference type="InterPro" id="IPR017441">
    <property type="entry name" value="Protein_kinase_ATP_BS"/>
</dbReference>
<keyword evidence="1" id="KW-0723">Serine/threonine-protein kinase</keyword>
<evidence type="ECO:0000256" key="2">
    <source>
        <dbReference type="ARBA" id="ARBA00022679"/>
    </source>
</evidence>
<feature type="compositionally biased region" description="Basic and acidic residues" evidence="7">
    <location>
        <begin position="884"/>
        <end position="898"/>
    </location>
</feature>